<organism evidence="2 3">
    <name type="scientific">Sorghum bicolor</name>
    <name type="common">Sorghum</name>
    <name type="synonym">Sorghum vulgare</name>
    <dbReference type="NCBI Taxonomy" id="4558"/>
    <lineage>
        <taxon>Eukaryota</taxon>
        <taxon>Viridiplantae</taxon>
        <taxon>Streptophyta</taxon>
        <taxon>Embryophyta</taxon>
        <taxon>Tracheophyta</taxon>
        <taxon>Spermatophyta</taxon>
        <taxon>Magnoliopsida</taxon>
        <taxon>Liliopsida</taxon>
        <taxon>Poales</taxon>
        <taxon>Poaceae</taxon>
        <taxon>PACMAD clade</taxon>
        <taxon>Panicoideae</taxon>
        <taxon>Andropogonodae</taxon>
        <taxon>Andropogoneae</taxon>
        <taxon>Sorghinae</taxon>
        <taxon>Sorghum</taxon>
    </lineage>
</organism>
<evidence type="ECO:0000256" key="1">
    <source>
        <dbReference type="SAM" id="MobiDB-lite"/>
    </source>
</evidence>
<evidence type="ECO:0000313" key="2">
    <source>
        <dbReference type="EMBL" id="OQU88126.1"/>
    </source>
</evidence>
<feature type="region of interest" description="Disordered" evidence="1">
    <location>
        <begin position="12"/>
        <end position="35"/>
    </location>
</feature>
<proteinExistence type="predicted"/>
<dbReference type="AlphaFoldDB" id="A0A1W0W165"/>
<sequence length="114" mass="11570">MPWLPLPSQLFPSSLSLSPSMDAAGTSQARARADPARAAAQRGWCSGTAGATRRRLSLALLVSRGDAPAVAAAAALSVSPDSDVAVGVGAPNVHLDLRSVVVAVQLHKGVGFLF</sequence>
<evidence type="ECO:0000313" key="3">
    <source>
        <dbReference type="Proteomes" id="UP000000768"/>
    </source>
</evidence>
<reference evidence="3" key="2">
    <citation type="journal article" date="2018" name="Plant J.">
        <title>The Sorghum bicolor reference genome: improved assembly, gene annotations, a transcriptome atlas, and signatures of genome organization.</title>
        <authorList>
            <person name="McCormick R.F."/>
            <person name="Truong S.K."/>
            <person name="Sreedasyam A."/>
            <person name="Jenkins J."/>
            <person name="Shu S."/>
            <person name="Sims D."/>
            <person name="Kennedy M."/>
            <person name="Amirebrahimi M."/>
            <person name="Weers B.D."/>
            <person name="McKinley B."/>
            <person name="Mattison A."/>
            <person name="Morishige D.T."/>
            <person name="Grimwood J."/>
            <person name="Schmutz J."/>
            <person name="Mullet J.E."/>
        </authorList>
    </citation>
    <scope>NUCLEOTIDE SEQUENCE [LARGE SCALE GENOMIC DNA]</scope>
    <source>
        <strain evidence="3">cv. BTx623</strain>
    </source>
</reference>
<dbReference type="EMBL" id="CM000762">
    <property type="protein sequence ID" value="OQU88126.1"/>
    <property type="molecule type" value="Genomic_DNA"/>
</dbReference>
<dbReference type="Proteomes" id="UP000000768">
    <property type="component" value="Chromosome 3"/>
</dbReference>
<dbReference type="InParanoid" id="A0A1W0W165"/>
<reference evidence="2 3" key="1">
    <citation type="journal article" date="2009" name="Nature">
        <title>The Sorghum bicolor genome and the diversification of grasses.</title>
        <authorList>
            <person name="Paterson A.H."/>
            <person name="Bowers J.E."/>
            <person name="Bruggmann R."/>
            <person name="Dubchak I."/>
            <person name="Grimwood J."/>
            <person name="Gundlach H."/>
            <person name="Haberer G."/>
            <person name="Hellsten U."/>
            <person name="Mitros T."/>
            <person name="Poliakov A."/>
            <person name="Schmutz J."/>
            <person name="Spannagl M."/>
            <person name="Tang H."/>
            <person name="Wang X."/>
            <person name="Wicker T."/>
            <person name="Bharti A.K."/>
            <person name="Chapman J."/>
            <person name="Feltus F.A."/>
            <person name="Gowik U."/>
            <person name="Grigoriev I.V."/>
            <person name="Lyons E."/>
            <person name="Maher C.A."/>
            <person name="Martis M."/>
            <person name="Narechania A."/>
            <person name="Otillar R.P."/>
            <person name="Penning B.W."/>
            <person name="Salamov A.A."/>
            <person name="Wang Y."/>
            <person name="Zhang L."/>
            <person name="Carpita N.C."/>
            <person name="Freeling M."/>
            <person name="Gingle A.R."/>
            <person name="Hash C.T."/>
            <person name="Keller B."/>
            <person name="Klein P."/>
            <person name="Kresovich S."/>
            <person name="McCann M.C."/>
            <person name="Ming R."/>
            <person name="Peterson D.G."/>
            <person name="Mehboob-ur-Rahman"/>
            <person name="Ware D."/>
            <person name="Westhoff P."/>
            <person name="Mayer K.F."/>
            <person name="Messing J."/>
            <person name="Rokhsar D.S."/>
        </authorList>
    </citation>
    <scope>NUCLEOTIDE SEQUENCE [LARGE SCALE GENOMIC DNA]</scope>
    <source>
        <strain evidence="3">cv. BTx623</strain>
    </source>
</reference>
<name>A0A1W0W165_SORBI</name>
<keyword evidence="3" id="KW-1185">Reference proteome</keyword>
<gene>
    <name evidence="2" type="ORF">SORBI_3003G406300</name>
</gene>
<dbReference type="Gramene" id="OQU88126">
    <property type="protein sequence ID" value="OQU88126"/>
    <property type="gene ID" value="SORBI_3003G406300"/>
</dbReference>
<protein>
    <submittedName>
        <fullName evidence="2">Uncharacterized protein</fullName>
    </submittedName>
</protein>
<accession>A0A1W0W165</accession>